<evidence type="ECO:0000256" key="2">
    <source>
        <dbReference type="ARBA" id="ARBA00007341"/>
    </source>
</evidence>
<organism evidence="7 8">
    <name type="scientific">Cherax quadricarinatus</name>
    <name type="common">Australian red claw crayfish</name>
    <dbReference type="NCBI Taxonomy" id="27406"/>
    <lineage>
        <taxon>Eukaryota</taxon>
        <taxon>Metazoa</taxon>
        <taxon>Ecdysozoa</taxon>
        <taxon>Arthropoda</taxon>
        <taxon>Crustacea</taxon>
        <taxon>Multicrustacea</taxon>
        <taxon>Malacostraca</taxon>
        <taxon>Eumalacostraca</taxon>
        <taxon>Eucarida</taxon>
        <taxon>Decapoda</taxon>
        <taxon>Pleocyemata</taxon>
        <taxon>Astacidea</taxon>
        <taxon>Parastacoidea</taxon>
        <taxon>Parastacidae</taxon>
        <taxon>Cherax</taxon>
    </lineage>
</organism>
<evidence type="ECO:0000313" key="8">
    <source>
        <dbReference type="Proteomes" id="UP001445076"/>
    </source>
</evidence>
<evidence type="ECO:0000313" key="7">
    <source>
        <dbReference type="EMBL" id="KAK8723518.1"/>
    </source>
</evidence>
<dbReference type="GO" id="GO:0034497">
    <property type="term" value="P:protein localization to phagophore assembly site"/>
    <property type="evidence" value="ECO:0007669"/>
    <property type="project" value="TreeGrafter"/>
</dbReference>
<evidence type="ECO:0000259" key="6">
    <source>
        <dbReference type="Pfam" id="PF10033"/>
    </source>
</evidence>
<dbReference type="InterPro" id="IPR036570">
    <property type="entry name" value="HORMA_dom_sf"/>
</dbReference>
<name>A0AAW0W297_CHEQU</name>
<evidence type="ECO:0000256" key="3">
    <source>
        <dbReference type="ARBA" id="ARBA00023006"/>
    </source>
</evidence>
<dbReference type="Proteomes" id="UP001445076">
    <property type="component" value="Unassembled WGS sequence"/>
</dbReference>
<dbReference type="EMBL" id="JARKIK010000089">
    <property type="protein sequence ID" value="KAK8723518.1"/>
    <property type="molecule type" value="Genomic_DNA"/>
</dbReference>
<dbReference type="Pfam" id="PF10033">
    <property type="entry name" value="ATG13"/>
    <property type="match status" value="1"/>
</dbReference>
<reference evidence="7 8" key="1">
    <citation type="journal article" date="2024" name="BMC Genomics">
        <title>Genome assembly of redclaw crayfish (Cherax quadricarinatus) provides insights into its immune adaptation and hypoxia tolerance.</title>
        <authorList>
            <person name="Liu Z."/>
            <person name="Zheng J."/>
            <person name="Li H."/>
            <person name="Fang K."/>
            <person name="Wang S."/>
            <person name="He J."/>
            <person name="Zhou D."/>
            <person name="Weng S."/>
            <person name="Chi M."/>
            <person name="Gu Z."/>
            <person name="He J."/>
            <person name="Li F."/>
            <person name="Wang M."/>
        </authorList>
    </citation>
    <scope>NUCLEOTIDE SEQUENCE [LARGE SCALE GENOMIC DNA]</scope>
    <source>
        <strain evidence="7">ZL_2023a</strain>
    </source>
</reference>
<comment type="caution">
    <text evidence="7">The sequence shown here is derived from an EMBL/GenBank/DDBJ whole genome shotgun (WGS) entry which is preliminary data.</text>
</comment>
<feature type="region of interest" description="Disordered" evidence="5">
    <location>
        <begin position="281"/>
        <end position="318"/>
    </location>
</feature>
<protein>
    <recommendedName>
        <fullName evidence="4">Autophagy-related protein 13</fullName>
    </recommendedName>
</protein>
<dbReference type="GO" id="GO:0000407">
    <property type="term" value="C:phagophore assembly site"/>
    <property type="evidence" value="ECO:0007669"/>
    <property type="project" value="UniProtKB-SubCell"/>
</dbReference>
<keyword evidence="3 4" id="KW-0072">Autophagy</keyword>
<dbReference type="PANTHER" id="PTHR13430">
    <property type="match status" value="1"/>
</dbReference>
<comment type="similarity">
    <text evidence="2 4">Belongs to the ATG13 family. Metazoan subfamily.</text>
</comment>
<dbReference type="GO" id="GO:0000423">
    <property type="term" value="P:mitophagy"/>
    <property type="evidence" value="ECO:0007669"/>
    <property type="project" value="TreeGrafter"/>
</dbReference>
<gene>
    <name evidence="7" type="ORF">OTU49_011755</name>
</gene>
<dbReference type="InterPro" id="IPR018731">
    <property type="entry name" value="Atg13_N"/>
</dbReference>
<feature type="compositionally biased region" description="Low complexity" evidence="5">
    <location>
        <begin position="286"/>
        <end position="312"/>
    </location>
</feature>
<proteinExistence type="inferred from homology"/>
<evidence type="ECO:0000256" key="4">
    <source>
        <dbReference type="RuleBase" id="RU361214"/>
    </source>
</evidence>
<evidence type="ECO:0000256" key="5">
    <source>
        <dbReference type="SAM" id="MobiDB-lite"/>
    </source>
</evidence>
<dbReference type="InterPro" id="IPR040182">
    <property type="entry name" value="ATG13"/>
</dbReference>
<sequence>MIFCGCKPENKHLGSPSGYEAQHLGASMSGRHLSSEDRRELARLTKILTQKIVQVVVQSRLGEKAFTKSKTPAQGSEWFNLGIEDIHEIQQETKRGLGGHLPDVGKPLVVEILLRTPESDSLVLEFWTLTILDACDSSPSRINPTIYNRMTVLLKSLLAVTRITPAYKLAFRQGPDSFIICYRVYLGDPNYECLGENPIQARLGQVTTPESTLLLCVSYRTQITIAPPSRSPAHDAIMLKSDHFKPEVSPRHCRRVADRGNDSSEATQASDDSQDAARLFTASPLDQPSTPRSRTSSDSSCRGYAQQQQQQQPERKVSVAFVDAKPPKPDDFILPDIPFSNLLTSTVEVQLEKKVEKCEGAAHQPSHTTQDHNAQFQERGGAVSGATGGIPQHEAAEKTLMTTSDGSHKSTTSAHLKEEADFVMVELKTPFAGTYDTGNDLGAFYRECQSAPPLRMFADTPEDEISDLTEQLLTFEANMDEYNELVKSLHSENSPNNSD</sequence>
<accession>A0AAW0W297</accession>
<evidence type="ECO:0000256" key="1">
    <source>
        <dbReference type="ARBA" id="ARBA00004329"/>
    </source>
</evidence>
<dbReference type="GO" id="GO:1990316">
    <property type="term" value="C:Atg1/ULK1 kinase complex"/>
    <property type="evidence" value="ECO:0007669"/>
    <property type="project" value="InterPro"/>
</dbReference>
<comment type="subcellular location">
    <subcellularLocation>
        <location evidence="1">Preautophagosomal structure</location>
    </subcellularLocation>
</comment>
<dbReference type="PANTHER" id="PTHR13430:SF4">
    <property type="entry name" value="AUTOPHAGY-RELATED PROTEIN 13"/>
    <property type="match status" value="1"/>
</dbReference>
<dbReference type="Gene3D" id="3.30.900.10">
    <property type="entry name" value="HORMA domain"/>
    <property type="match status" value="1"/>
</dbReference>
<keyword evidence="8" id="KW-1185">Reference proteome</keyword>
<dbReference type="AlphaFoldDB" id="A0AAW0W297"/>
<dbReference type="GO" id="GO:0005829">
    <property type="term" value="C:cytosol"/>
    <property type="evidence" value="ECO:0007669"/>
    <property type="project" value="TreeGrafter"/>
</dbReference>
<dbReference type="GO" id="GO:0034727">
    <property type="term" value="P:piecemeal microautophagy of the nucleus"/>
    <property type="evidence" value="ECO:0007669"/>
    <property type="project" value="TreeGrafter"/>
</dbReference>
<feature type="domain" description="Autophagy-related protein 13 N-terminal" evidence="6">
    <location>
        <begin position="118"/>
        <end position="219"/>
    </location>
</feature>